<organism evidence="2 3">
    <name type="scientific">Trichogramma kaykai</name>
    <dbReference type="NCBI Taxonomy" id="54128"/>
    <lineage>
        <taxon>Eukaryota</taxon>
        <taxon>Metazoa</taxon>
        <taxon>Ecdysozoa</taxon>
        <taxon>Arthropoda</taxon>
        <taxon>Hexapoda</taxon>
        <taxon>Insecta</taxon>
        <taxon>Pterygota</taxon>
        <taxon>Neoptera</taxon>
        <taxon>Endopterygota</taxon>
        <taxon>Hymenoptera</taxon>
        <taxon>Apocrita</taxon>
        <taxon>Proctotrupomorpha</taxon>
        <taxon>Chalcidoidea</taxon>
        <taxon>Trichogrammatidae</taxon>
        <taxon>Trichogramma</taxon>
    </lineage>
</organism>
<name>A0ABD2WZX8_9HYME</name>
<feature type="region of interest" description="Disordered" evidence="1">
    <location>
        <begin position="132"/>
        <end position="162"/>
    </location>
</feature>
<reference evidence="2 3" key="1">
    <citation type="journal article" date="2024" name="bioRxiv">
        <title>A reference genome for Trichogramma kaykai: A tiny desert-dwelling parasitoid wasp with competing sex-ratio distorters.</title>
        <authorList>
            <person name="Culotta J."/>
            <person name="Lindsey A.R."/>
        </authorList>
    </citation>
    <scope>NUCLEOTIDE SEQUENCE [LARGE SCALE GENOMIC DNA]</scope>
    <source>
        <strain evidence="2 3">KSX58</strain>
    </source>
</reference>
<feature type="region of interest" description="Disordered" evidence="1">
    <location>
        <begin position="87"/>
        <end position="120"/>
    </location>
</feature>
<protein>
    <submittedName>
        <fullName evidence="2">Uncharacterized protein</fullName>
    </submittedName>
</protein>
<dbReference type="Proteomes" id="UP001627154">
    <property type="component" value="Unassembled WGS sequence"/>
</dbReference>
<gene>
    <name evidence="2" type="ORF">TKK_007581</name>
</gene>
<evidence type="ECO:0000313" key="3">
    <source>
        <dbReference type="Proteomes" id="UP001627154"/>
    </source>
</evidence>
<keyword evidence="3" id="KW-1185">Reference proteome</keyword>
<evidence type="ECO:0000313" key="2">
    <source>
        <dbReference type="EMBL" id="KAL3398419.1"/>
    </source>
</evidence>
<dbReference type="AlphaFoldDB" id="A0ABD2WZX8"/>
<comment type="caution">
    <text evidence="2">The sequence shown here is derived from an EMBL/GenBank/DDBJ whole genome shotgun (WGS) entry which is preliminary data.</text>
</comment>
<feature type="compositionally biased region" description="Polar residues" evidence="1">
    <location>
        <begin position="87"/>
        <end position="103"/>
    </location>
</feature>
<dbReference type="EMBL" id="JBJJXI010000059">
    <property type="protein sequence ID" value="KAL3398419.1"/>
    <property type="molecule type" value="Genomic_DNA"/>
</dbReference>
<sequence>MKSHKKVVNEASYPTSGTTGAMAVGRIMNRTLLNDRGLLCRVISSSSKPFLSNNPFLQIDDNVNAPKADDELMELLSRIDNYVKSRNQGHNLTQQSGPNYTQPQDRRHSAYAGPGDRDYNYARQTINVPGSAQYSGYTYDPRQNGYNQFNRGYEAPMQPSSELSLVRQGTQTDYPTARVPYAPSSFGLFNDIVKQIAKFDGKPNTLKLFCTAVEEAVEQVPLFEQKIVRALQPKLVGEAEYIVGNLADNQSARELLRDLRDRFVNRNVAHGLAMKLGTAGNDVRKFGGNIHSLYDNAVAAYRQAPDINAFERESAIYSLQDGVVDCFLLGLLEPCRCA</sequence>
<evidence type="ECO:0000256" key="1">
    <source>
        <dbReference type="SAM" id="MobiDB-lite"/>
    </source>
</evidence>
<proteinExistence type="predicted"/>
<accession>A0ABD2WZX8</accession>